<organism evidence="2 3">
    <name type="scientific">Saccharata proteae CBS 121410</name>
    <dbReference type="NCBI Taxonomy" id="1314787"/>
    <lineage>
        <taxon>Eukaryota</taxon>
        <taxon>Fungi</taxon>
        <taxon>Dikarya</taxon>
        <taxon>Ascomycota</taxon>
        <taxon>Pezizomycotina</taxon>
        <taxon>Dothideomycetes</taxon>
        <taxon>Dothideomycetes incertae sedis</taxon>
        <taxon>Botryosphaeriales</taxon>
        <taxon>Saccharataceae</taxon>
        <taxon>Saccharata</taxon>
    </lineage>
</organism>
<dbReference type="Proteomes" id="UP000799776">
    <property type="component" value="Unassembled WGS sequence"/>
</dbReference>
<sequence>MGKRKQLLQAGNPQQNKQNKQSNKRPAPGPQTEDDFLEAADEFEAGGGKWKAGDAVKAARFFQRAVDTYNAGMQRYPKSFDLAYNKAHLEYQIAQDMRIAVHFGPSVSELLQRALESHEYALALDTSNTDLIFNMAQVLSDLADRSFRAEAITYSSKAIKLMRRCLDRQVSDYDALQAAFYAANSGDDFKPPVDAPDVEPAPEPMDSEEYATVEEAVTEQDILDSVTALAHMVAELLTQTPSREIAAFAEDVAYVDNLFKSGDLAKYLEKLDKSEPESAKTLSISLNLSTTNPPPKAQSPYTTTLQEVHLAHATLTSAIASASYRCAKLTVHAYYTTILGSFNAASPSIDTSSALADALANFAASITTVHGAQTMDHDGGAGLMYPPPQTPGPAAQALMDNPPETANGQMLWTTALHVAHYVLSSALAGSLPTAKQPQVFLALGDVHWRLAGLRGEGRSYWAKAAKAAEAAGVGCVEELEEARAKECIAGIMNGEKIGGLTGEETQAVGEMVEEMVEEGLLAGNDWVKLKEMVGFKGEVVV</sequence>
<reference evidence="2" key="1">
    <citation type="journal article" date="2020" name="Stud. Mycol.">
        <title>101 Dothideomycetes genomes: a test case for predicting lifestyles and emergence of pathogens.</title>
        <authorList>
            <person name="Haridas S."/>
            <person name="Albert R."/>
            <person name="Binder M."/>
            <person name="Bloem J."/>
            <person name="Labutti K."/>
            <person name="Salamov A."/>
            <person name="Andreopoulos B."/>
            <person name="Baker S."/>
            <person name="Barry K."/>
            <person name="Bills G."/>
            <person name="Bluhm B."/>
            <person name="Cannon C."/>
            <person name="Castanera R."/>
            <person name="Culley D."/>
            <person name="Daum C."/>
            <person name="Ezra D."/>
            <person name="Gonzalez J."/>
            <person name="Henrissat B."/>
            <person name="Kuo A."/>
            <person name="Liang C."/>
            <person name="Lipzen A."/>
            <person name="Lutzoni F."/>
            <person name="Magnuson J."/>
            <person name="Mondo S."/>
            <person name="Nolan M."/>
            <person name="Ohm R."/>
            <person name="Pangilinan J."/>
            <person name="Park H.-J."/>
            <person name="Ramirez L."/>
            <person name="Alfaro M."/>
            <person name="Sun H."/>
            <person name="Tritt A."/>
            <person name="Yoshinaga Y."/>
            <person name="Zwiers L.-H."/>
            <person name="Turgeon B."/>
            <person name="Goodwin S."/>
            <person name="Spatafora J."/>
            <person name="Crous P."/>
            <person name="Grigoriev I."/>
        </authorList>
    </citation>
    <scope>NUCLEOTIDE SEQUENCE</scope>
    <source>
        <strain evidence="2">CBS 121410</strain>
    </source>
</reference>
<proteinExistence type="predicted"/>
<gene>
    <name evidence="2" type="ORF">K490DRAFT_65593</name>
</gene>
<dbReference type="AlphaFoldDB" id="A0A9P4HXB3"/>
<dbReference type="InterPro" id="IPR011990">
    <property type="entry name" value="TPR-like_helical_dom_sf"/>
</dbReference>
<feature type="compositionally biased region" description="Low complexity" evidence="1">
    <location>
        <begin position="12"/>
        <end position="21"/>
    </location>
</feature>
<evidence type="ECO:0000256" key="1">
    <source>
        <dbReference type="SAM" id="MobiDB-lite"/>
    </source>
</evidence>
<comment type="caution">
    <text evidence="2">The sequence shown here is derived from an EMBL/GenBank/DDBJ whole genome shotgun (WGS) entry which is preliminary data.</text>
</comment>
<evidence type="ECO:0008006" key="4">
    <source>
        <dbReference type="Google" id="ProtNLM"/>
    </source>
</evidence>
<dbReference type="OrthoDB" id="5328412at2759"/>
<keyword evidence="3" id="KW-1185">Reference proteome</keyword>
<protein>
    <recommendedName>
        <fullName evidence="4">TPR-like protein</fullName>
    </recommendedName>
</protein>
<feature type="region of interest" description="Disordered" evidence="1">
    <location>
        <begin position="1"/>
        <end position="36"/>
    </location>
</feature>
<dbReference type="SUPFAM" id="SSF48452">
    <property type="entry name" value="TPR-like"/>
    <property type="match status" value="1"/>
</dbReference>
<evidence type="ECO:0000313" key="3">
    <source>
        <dbReference type="Proteomes" id="UP000799776"/>
    </source>
</evidence>
<name>A0A9P4HXB3_9PEZI</name>
<accession>A0A9P4HXB3</accession>
<dbReference type="Gene3D" id="1.25.40.10">
    <property type="entry name" value="Tetratricopeptide repeat domain"/>
    <property type="match status" value="1"/>
</dbReference>
<evidence type="ECO:0000313" key="2">
    <source>
        <dbReference type="EMBL" id="KAF2087754.1"/>
    </source>
</evidence>
<dbReference type="EMBL" id="ML978719">
    <property type="protein sequence ID" value="KAF2087754.1"/>
    <property type="molecule type" value="Genomic_DNA"/>
</dbReference>